<dbReference type="OrthoDB" id="10400895at2759"/>
<evidence type="ECO:0000313" key="2">
    <source>
        <dbReference type="EMBL" id="CCU76622.1"/>
    </source>
</evidence>
<evidence type="ECO:0000256" key="1">
    <source>
        <dbReference type="SAM" id="SignalP"/>
    </source>
</evidence>
<dbReference type="AlphaFoldDB" id="N1JFH6"/>
<proteinExistence type="predicted"/>
<dbReference type="Proteomes" id="UP000015441">
    <property type="component" value="Unassembled WGS sequence"/>
</dbReference>
<dbReference type="InParanoid" id="N1JFH6"/>
<dbReference type="HOGENOM" id="CLU_2209571_0_0_1"/>
<organism evidence="2 3">
    <name type="scientific">Blumeria graminis f. sp. hordei (strain DH14)</name>
    <name type="common">Barley powdery mildew</name>
    <name type="synonym">Oidium monilioides f. sp. hordei</name>
    <dbReference type="NCBI Taxonomy" id="546991"/>
    <lineage>
        <taxon>Eukaryota</taxon>
        <taxon>Fungi</taxon>
        <taxon>Dikarya</taxon>
        <taxon>Ascomycota</taxon>
        <taxon>Pezizomycotina</taxon>
        <taxon>Leotiomycetes</taxon>
        <taxon>Erysiphales</taxon>
        <taxon>Erysiphaceae</taxon>
        <taxon>Blumeria</taxon>
        <taxon>Blumeria hordei</taxon>
    </lineage>
</organism>
<keyword evidence="1" id="KW-0732">Signal</keyword>
<sequence>MLIFRNVISITIFFLEFLPIVAAQLPAAGSEIVHDCNGKKFKHSTVQKTARIALKAIQEYVAGTRKIGLKSDLRVEKSFFDPKTKTFRTSFNWPLRSSARKFAPGKK</sequence>
<reference evidence="2 3" key="1">
    <citation type="journal article" date="2010" name="Science">
        <title>Genome expansion and gene loss in powdery mildew fungi reveal tradeoffs in extreme parasitism.</title>
        <authorList>
            <person name="Spanu P.D."/>
            <person name="Abbott J.C."/>
            <person name="Amselem J."/>
            <person name="Burgis T.A."/>
            <person name="Soanes D.M."/>
            <person name="Stueber K."/>
            <person name="Ver Loren van Themaat E."/>
            <person name="Brown J.K.M."/>
            <person name="Butcher S.A."/>
            <person name="Gurr S.J."/>
            <person name="Lebrun M.-H."/>
            <person name="Ridout C.J."/>
            <person name="Schulze-Lefert P."/>
            <person name="Talbot N.J."/>
            <person name="Ahmadinejad N."/>
            <person name="Ametz C."/>
            <person name="Barton G.R."/>
            <person name="Benjdia M."/>
            <person name="Bidzinski P."/>
            <person name="Bindschedler L.V."/>
            <person name="Both M."/>
            <person name="Brewer M.T."/>
            <person name="Cadle-Davidson L."/>
            <person name="Cadle-Davidson M.M."/>
            <person name="Collemare J."/>
            <person name="Cramer R."/>
            <person name="Frenkel O."/>
            <person name="Godfrey D."/>
            <person name="Harriman J."/>
            <person name="Hoede C."/>
            <person name="King B.C."/>
            <person name="Klages S."/>
            <person name="Kleemann J."/>
            <person name="Knoll D."/>
            <person name="Koti P.S."/>
            <person name="Kreplak J."/>
            <person name="Lopez-Ruiz F.J."/>
            <person name="Lu X."/>
            <person name="Maekawa T."/>
            <person name="Mahanil S."/>
            <person name="Micali C."/>
            <person name="Milgroom M.G."/>
            <person name="Montana G."/>
            <person name="Noir S."/>
            <person name="O'Connell R.J."/>
            <person name="Oberhaensli S."/>
            <person name="Parlange F."/>
            <person name="Pedersen C."/>
            <person name="Quesneville H."/>
            <person name="Reinhardt R."/>
            <person name="Rott M."/>
            <person name="Sacristan S."/>
            <person name="Schmidt S.M."/>
            <person name="Schoen M."/>
            <person name="Skamnioti P."/>
            <person name="Sommer H."/>
            <person name="Stephens A."/>
            <person name="Takahara H."/>
            <person name="Thordal-Christensen H."/>
            <person name="Vigouroux M."/>
            <person name="Wessling R."/>
            <person name="Wicker T."/>
            <person name="Panstruga R."/>
        </authorList>
    </citation>
    <scope>NUCLEOTIDE SEQUENCE [LARGE SCALE GENOMIC DNA]</scope>
    <source>
        <strain evidence="2">DH14</strain>
    </source>
</reference>
<dbReference type="EMBL" id="CAUH01002822">
    <property type="protein sequence ID" value="CCU76622.1"/>
    <property type="molecule type" value="Genomic_DNA"/>
</dbReference>
<evidence type="ECO:0000313" key="3">
    <source>
        <dbReference type="Proteomes" id="UP000015441"/>
    </source>
</evidence>
<feature type="chain" id="PRO_5004106649" evidence="1">
    <location>
        <begin position="24"/>
        <end position="107"/>
    </location>
</feature>
<keyword evidence="3" id="KW-1185">Reference proteome</keyword>
<accession>N1JFH6</accession>
<name>N1JFH6_BLUG1</name>
<comment type="caution">
    <text evidence="2">The sequence shown here is derived from an EMBL/GenBank/DDBJ whole genome shotgun (WGS) entry which is preliminary data.</text>
</comment>
<gene>
    <name evidence="2" type="ORF">BGHDH14_bghG002822000002001</name>
</gene>
<feature type="signal peptide" evidence="1">
    <location>
        <begin position="1"/>
        <end position="23"/>
    </location>
</feature>
<protein>
    <submittedName>
        <fullName evidence="2">CSEP0369 putative effector protein</fullName>
    </submittedName>
</protein>